<organism evidence="3 4">
    <name type="scientific">Mesocricetibacter intestinalis</name>
    <dbReference type="NCBI Taxonomy" id="1521930"/>
    <lineage>
        <taxon>Bacteria</taxon>
        <taxon>Pseudomonadati</taxon>
        <taxon>Pseudomonadota</taxon>
        <taxon>Gammaproteobacteria</taxon>
        <taxon>Pasteurellales</taxon>
        <taxon>Pasteurellaceae</taxon>
        <taxon>Mesocricetibacter</taxon>
    </lineage>
</organism>
<protein>
    <submittedName>
        <fullName evidence="3">Uncharacterized protein (TIGR01619 family)</fullName>
    </submittedName>
</protein>
<dbReference type="InterPro" id="IPR036701">
    <property type="entry name" value="RraB-like_sf"/>
</dbReference>
<comment type="caution">
    <text evidence="3">The sequence shown here is derived from an EMBL/GenBank/DDBJ whole genome shotgun (WGS) entry which is preliminary data.</text>
</comment>
<evidence type="ECO:0000259" key="2">
    <source>
        <dbReference type="Pfam" id="PF06877"/>
    </source>
</evidence>
<name>A0A4R6VAV4_9PAST</name>
<gene>
    <name evidence="3" type="ORF">EDC45_0890</name>
</gene>
<dbReference type="NCBIfam" id="TIGR01619">
    <property type="entry name" value="hyp_HI0040"/>
    <property type="match status" value="1"/>
</dbReference>
<dbReference type="OrthoDB" id="7839302at2"/>
<evidence type="ECO:0000313" key="3">
    <source>
        <dbReference type="EMBL" id="TDQ59097.1"/>
    </source>
</evidence>
<feature type="domain" description="Regulator of ribonuclease activity B" evidence="2">
    <location>
        <begin position="141"/>
        <end position="246"/>
    </location>
</feature>
<evidence type="ECO:0000259" key="1">
    <source>
        <dbReference type="Pfam" id="PF05117"/>
    </source>
</evidence>
<dbReference type="SUPFAM" id="SSF89946">
    <property type="entry name" value="Hypothetical protein VC0424"/>
    <property type="match status" value="1"/>
</dbReference>
<dbReference type="InterPro" id="IPR006506">
    <property type="entry name" value="CHP01619"/>
</dbReference>
<dbReference type="AlphaFoldDB" id="A0A4R6VAV4"/>
<sequence>MEQKQNWHTYRSSINGKNAVVSVNMALFEQFPTESHSFVMQFSVPYAADKEGLPLPEAYPALQNAIFKALTQLCALPETLYAGHIICDKRAILYFYTEEIMTFGQILLQSGYHSDLDVQEDPNWDLYFDFLLPSSLETKINATEDVLKLLEQDGRDLSDIYTLEHSFYFPTKESLFDFIEHTDLERLAFNTLRYTDERVQIDEEREVYIAKLEHETSLDKQDLFGLIENLEQLAARYSGQYAGWTCEDFIPAKNSLMN</sequence>
<proteinExistence type="predicted"/>
<keyword evidence="4" id="KW-1185">Reference proteome</keyword>
<dbReference type="InterPro" id="IPR009671">
    <property type="entry name" value="RraB_dom"/>
</dbReference>
<reference evidence="3 4" key="1">
    <citation type="submission" date="2019-03" db="EMBL/GenBank/DDBJ databases">
        <title>Genomic Encyclopedia of Type Strains, Phase IV (KMG-IV): sequencing the most valuable type-strain genomes for metagenomic binning, comparative biology and taxonomic classification.</title>
        <authorList>
            <person name="Goeker M."/>
        </authorList>
    </citation>
    <scope>NUCLEOTIDE SEQUENCE [LARGE SCALE GENOMIC DNA]</scope>
    <source>
        <strain evidence="3 4">DSM 28403</strain>
    </source>
</reference>
<dbReference type="Pfam" id="PF06877">
    <property type="entry name" value="RraB"/>
    <property type="match status" value="1"/>
</dbReference>
<dbReference type="RefSeq" id="WP_133543849.1">
    <property type="nucleotide sequence ID" value="NZ_SNYQ01000002.1"/>
</dbReference>
<dbReference type="EMBL" id="SNYQ01000002">
    <property type="protein sequence ID" value="TDQ59097.1"/>
    <property type="molecule type" value="Genomic_DNA"/>
</dbReference>
<dbReference type="Gene3D" id="3.30.70.970">
    <property type="entry name" value="RraB-like"/>
    <property type="match status" value="1"/>
</dbReference>
<dbReference type="Proteomes" id="UP000295657">
    <property type="component" value="Unassembled WGS sequence"/>
</dbReference>
<accession>A0A4R6VAV4</accession>
<dbReference type="Pfam" id="PF05117">
    <property type="entry name" value="DUF695"/>
    <property type="match status" value="1"/>
</dbReference>
<dbReference type="InterPro" id="IPR016097">
    <property type="entry name" value="DUF695"/>
</dbReference>
<evidence type="ECO:0000313" key="4">
    <source>
        <dbReference type="Proteomes" id="UP000295657"/>
    </source>
</evidence>
<feature type="domain" description="DUF695" evidence="1">
    <location>
        <begin position="5"/>
        <end position="132"/>
    </location>
</feature>